<dbReference type="AlphaFoldDB" id="A0A6A1WNS2"/>
<evidence type="ECO:0000256" key="4">
    <source>
        <dbReference type="ARBA" id="ARBA00023163"/>
    </source>
</evidence>
<dbReference type="EMBL" id="RXIC02000019">
    <property type="protein sequence ID" value="KAB1226901.1"/>
    <property type="molecule type" value="Genomic_DNA"/>
</dbReference>
<keyword evidence="5" id="KW-0539">Nucleus</keyword>
<dbReference type="GO" id="GO:0003677">
    <property type="term" value="F:DNA binding"/>
    <property type="evidence" value="ECO:0007669"/>
    <property type="project" value="UniProtKB-KW"/>
</dbReference>
<evidence type="ECO:0000313" key="8">
    <source>
        <dbReference type="Proteomes" id="UP000516437"/>
    </source>
</evidence>
<dbReference type="GO" id="GO:0005634">
    <property type="term" value="C:nucleus"/>
    <property type="evidence" value="ECO:0007669"/>
    <property type="project" value="UniProtKB-SubCell"/>
</dbReference>
<protein>
    <recommendedName>
        <fullName evidence="9">B3 domain-containing protein</fullName>
    </recommendedName>
</protein>
<keyword evidence="2" id="KW-0805">Transcription regulation</keyword>
<keyword evidence="4" id="KW-0804">Transcription</keyword>
<reference evidence="7 8" key="1">
    <citation type="journal article" date="2019" name="Plant Biotechnol. J.">
        <title>The red bayberry genome and genetic basis of sex determination.</title>
        <authorList>
            <person name="Jia H.M."/>
            <person name="Jia H.J."/>
            <person name="Cai Q.L."/>
            <person name="Wang Y."/>
            <person name="Zhao H.B."/>
            <person name="Yang W.F."/>
            <person name="Wang G.Y."/>
            <person name="Li Y.H."/>
            <person name="Zhan D.L."/>
            <person name="Shen Y.T."/>
            <person name="Niu Q.F."/>
            <person name="Chang L."/>
            <person name="Qiu J."/>
            <person name="Zhao L."/>
            <person name="Xie H.B."/>
            <person name="Fu W.Y."/>
            <person name="Jin J."/>
            <person name="Li X.W."/>
            <person name="Jiao Y."/>
            <person name="Zhou C.C."/>
            <person name="Tu T."/>
            <person name="Chai C.Y."/>
            <person name="Gao J.L."/>
            <person name="Fan L.J."/>
            <person name="van de Weg E."/>
            <person name="Wang J.Y."/>
            <person name="Gao Z.S."/>
        </authorList>
    </citation>
    <scope>NUCLEOTIDE SEQUENCE [LARGE SCALE GENOMIC DNA]</scope>
    <source>
        <tissue evidence="7">Leaves</tissue>
    </source>
</reference>
<accession>A0A6A1WNS2</accession>
<dbReference type="PANTHER" id="PTHR31541:SF25">
    <property type="entry name" value="GAMMA-GLIADIN B"/>
    <property type="match status" value="1"/>
</dbReference>
<dbReference type="Proteomes" id="UP000516437">
    <property type="component" value="Chromosome 1"/>
</dbReference>
<dbReference type="PANTHER" id="PTHR31541">
    <property type="entry name" value="B3 DOMAIN PLANT PROTEIN-RELATED"/>
    <property type="match status" value="1"/>
</dbReference>
<evidence type="ECO:0000256" key="6">
    <source>
        <dbReference type="SAM" id="MobiDB-lite"/>
    </source>
</evidence>
<feature type="region of interest" description="Disordered" evidence="6">
    <location>
        <begin position="103"/>
        <end position="141"/>
    </location>
</feature>
<evidence type="ECO:0000313" key="7">
    <source>
        <dbReference type="EMBL" id="KAB1226901.1"/>
    </source>
</evidence>
<evidence type="ECO:0000256" key="5">
    <source>
        <dbReference type="ARBA" id="ARBA00023242"/>
    </source>
</evidence>
<dbReference type="InterPro" id="IPR015300">
    <property type="entry name" value="DNA-bd_pseudobarrel_sf"/>
</dbReference>
<evidence type="ECO:0000256" key="1">
    <source>
        <dbReference type="ARBA" id="ARBA00004123"/>
    </source>
</evidence>
<name>A0A6A1WNS2_9ROSI</name>
<comment type="caution">
    <text evidence="7">The sequence shown here is derived from an EMBL/GenBank/DDBJ whole genome shotgun (WGS) entry which is preliminary data.</text>
</comment>
<dbReference type="SUPFAM" id="SSF101936">
    <property type="entry name" value="DNA-binding pseudobarrel domain"/>
    <property type="match status" value="1"/>
</dbReference>
<sequence>MGNMKLPEDFWFLNHRPFDKLLLLAIVSAMIAEEEESSFLLNPADVSSARQERLKNEKLLKKPISTEALAMPPKQISCDALNFIISTKKTSIQSKRSYDSIQGDSDFKIHKKSKKNEGQSGIGPKKGPNVDVTDFNPNPPSELPEEFKHRIQELAGTEVTMVIQKTLTKTDLKKENSRLSMPFGQIKVDFLREGEKHNLGQGRTMEVPFLETSQAVDKMILKQWNMPKDSGNTSSIYALRTYWNDVVRNNELKPGNVVQIWSFRVGNADQLCLALVVACREGSSTLGSDNELVGSSSGSGRGKGKGNSAHADAN</sequence>
<gene>
    <name evidence="7" type="ORF">CJ030_MR1G005823</name>
</gene>
<feature type="region of interest" description="Disordered" evidence="6">
    <location>
        <begin position="284"/>
        <end position="314"/>
    </location>
</feature>
<keyword evidence="8" id="KW-1185">Reference proteome</keyword>
<comment type="subcellular location">
    <subcellularLocation>
        <location evidence="1">Nucleus</location>
    </subcellularLocation>
</comment>
<evidence type="ECO:0000256" key="3">
    <source>
        <dbReference type="ARBA" id="ARBA00023125"/>
    </source>
</evidence>
<proteinExistence type="predicted"/>
<dbReference type="Pfam" id="PF03754">
    <property type="entry name" value="At2g31720-like"/>
    <property type="match status" value="1"/>
</dbReference>
<dbReference type="Gene3D" id="2.40.330.10">
    <property type="entry name" value="DNA-binding pseudobarrel domain"/>
    <property type="match status" value="1"/>
</dbReference>
<organism evidence="7 8">
    <name type="scientific">Morella rubra</name>
    <name type="common">Chinese bayberry</name>
    <dbReference type="NCBI Taxonomy" id="262757"/>
    <lineage>
        <taxon>Eukaryota</taxon>
        <taxon>Viridiplantae</taxon>
        <taxon>Streptophyta</taxon>
        <taxon>Embryophyta</taxon>
        <taxon>Tracheophyta</taxon>
        <taxon>Spermatophyta</taxon>
        <taxon>Magnoliopsida</taxon>
        <taxon>eudicotyledons</taxon>
        <taxon>Gunneridae</taxon>
        <taxon>Pentapetalae</taxon>
        <taxon>rosids</taxon>
        <taxon>fabids</taxon>
        <taxon>Fagales</taxon>
        <taxon>Myricaceae</taxon>
        <taxon>Morella</taxon>
    </lineage>
</organism>
<dbReference type="InterPro" id="IPR005508">
    <property type="entry name" value="At2g31720-like"/>
</dbReference>
<evidence type="ECO:0008006" key="9">
    <source>
        <dbReference type="Google" id="ProtNLM"/>
    </source>
</evidence>
<keyword evidence="3" id="KW-0238">DNA-binding</keyword>
<evidence type="ECO:0000256" key="2">
    <source>
        <dbReference type="ARBA" id="ARBA00023015"/>
    </source>
</evidence>
<dbReference type="OrthoDB" id="1090008at2759"/>